<proteinExistence type="predicted"/>
<keyword evidence="1" id="KW-0472">Membrane</keyword>
<reference evidence="2 3" key="1">
    <citation type="submission" date="2019-04" db="EMBL/GenBank/DDBJ databases">
        <authorList>
            <consortium name="DOE Joint Genome Institute"/>
            <person name="Mondo S."/>
            <person name="Kjaerbolling I."/>
            <person name="Vesth T."/>
            <person name="Frisvad J.C."/>
            <person name="Nybo J.L."/>
            <person name="Theobald S."/>
            <person name="Kildgaard S."/>
            <person name="Isbrandt T."/>
            <person name="Kuo A."/>
            <person name="Sato A."/>
            <person name="Lyhne E.K."/>
            <person name="Kogle M.E."/>
            <person name="Wiebenga A."/>
            <person name="Kun R.S."/>
            <person name="Lubbers R.J."/>
            <person name="Makela M.R."/>
            <person name="Barry K."/>
            <person name="Chovatia M."/>
            <person name="Clum A."/>
            <person name="Daum C."/>
            <person name="Haridas S."/>
            <person name="He G."/>
            <person name="LaButti K."/>
            <person name="Lipzen A."/>
            <person name="Riley R."/>
            <person name="Salamov A."/>
            <person name="Simmons B.A."/>
            <person name="Magnuson J.K."/>
            <person name="Henrissat B."/>
            <person name="Mortensen U.H."/>
            <person name="Larsen T.O."/>
            <person name="Devries R.P."/>
            <person name="Grigoriev I.V."/>
            <person name="Machida M."/>
            <person name="Baker S.E."/>
            <person name="Andersen M.R."/>
            <person name="Cantor M.N."/>
            <person name="Hua S.X."/>
        </authorList>
    </citation>
    <scope>NUCLEOTIDE SEQUENCE [LARGE SCALE GENOMIC DNA]</scope>
    <source>
        <strain evidence="2 3">CBS 117616</strain>
    </source>
</reference>
<keyword evidence="3" id="KW-1185">Reference proteome</keyword>
<protein>
    <submittedName>
        <fullName evidence="2">Uncharacterized protein</fullName>
    </submittedName>
</protein>
<evidence type="ECO:0000256" key="1">
    <source>
        <dbReference type="SAM" id="Phobius"/>
    </source>
</evidence>
<evidence type="ECO:0000313" key="2">
    <source>
        <dbReference type="EMBL" id="KAE8410455.1"/>
    </source>
</evidence>
<sequence length="58" mass="6479">MGCGNGKKSGRWTPPPGDPLNAMIVHIKLSKLSFLSVANVYSVIFYFFFFLFLSALIH</sequence>
<organism evidence="2 3">
    <name type="scientific">Aspergillus pseudocaelatus</name>
    <dbReference type="NCBI Taxonomy" id="1825620"/>
    <lineage>
        <taxon>Eukaryota</taxon>
        <taxon>Fungi</taxon>
        <taxon>Dikarya</taxon>
        <taxon>Ascomycota</taxon>
        <taxon>Pezizomycotina</taxon>
        <taxon>Eurotiomycetes</taxon>
        <taxon>Eurotiomycetidae</taxon>
        <taxon>Eurotiales</taxon>
        <taxon>Aspergillaceae</taxon>
        <taxon>Aspergillus</taxon>
        <taxon>Aspergillus subgen. Circumdati</taxon>
    </lineage>
</organism>
<keyword evidence="1" id="KW-0812">Transmembrane</keyword>
<dbReference type="Proteomes" id="UP000325395">
    <property type="component" value="Unassembled WGS sequence"/>
</dbReference>
<keyword evidence="1" id="KW-1133">Transmembrane helix</keyword>
<accession>A0ABQ6VZX6</accession>
<gene>
    <name evidence="2" type="ORF">BDV36DRAFT_277751</name>
</gene>
<dbReference type="EMBL" id="ML735944">
    <property type="protein sequence ID" value="KAE8410455.1"/>
    <property type="molecule type" value="Genomic_DNA"/>
</dbReference>
<name>A0ABQ6VZX6_9EURO</name>
<evidence type="ECO:0000313" key="3">
    <source>
        <dbReference type="Proteomes" id="UP000325395"/>
    </source>
</evidence>
<feature type="transmembrane region" description="Helical" evidence="1">
    <location>
        <begin position="32"/>
        <end position="57"/>
    </location>
</feature>